<dbReference type="AlphaFoldDB" id="A0A067N0I4"/>
<gene>
    <name evidence="2" type="ORF">BOTBODRAFT_123015</name>
</gene>
<feature type="domain" description="HAT C-terminal dimerisation" evidence="1">
    <location>
        <begin position="362"/>
        <end position="421"/>
    </location>
</feature>
<dbReference type="HOGENOM" id="CLU_007316_2_1_1"/>
<dbReference type="SUPFAM" id="SSF53098">
    <property type="entry name" value="Ribonuclease H-like"/>
    <property type="match status" value="1"/>
</dbReference>
<dbReference type="GO" id="GO:0046983">
    <property type="term" value="F:protein dimerization activity"/>
    <property type="evidence" value="ECO:0007669"/>
    <property type="project" value="InterPro"/>
</dbReference>
<feature type="non-terminal residue" evidence="2">
    <location>
        <position position="452"/>
    </location>
</feature>
<dbReference type="InParanoid" id="A0A067N0I4"/>
<proteinExistence type="predicted"/>
<dbReference type="InterPro" id="IPR012337">
    <property type="entry name" value="RNaseH-like_sf"/>
</dbReference>
<evidence type="ECO:0000259" key="1">
    <source>
        <dbReference type="Pfam" id="PF05699"/>
    </source>
</evidence>
<dbReference type="InterPro" id="IPR008906">
    <property type="entry name" value="HATC_C_dom"/>
</dbReference>
<evidence type="ECO:0000313" key="3">
    <source>
        <dbReference type="Proteomes" id="UP000027195"/>
    </source>
</evidence>
<protein>
    <recommendedName>
        <fullName evidence="1">HAT C-terminal dimerisation domain-containing protein</fullName>
    </recommendedName>
</protein>
<organism evidence="2 3">
    <name type="scientific">Botryobasidium botryosum (strain FD-172 SS1)</name>
    <dbReference type="NCBI Taxonomy" id="930990"/>
    <lineage>
        <taxon>Eukaryota</taxon>
        <taxon>Fungi</taxon>
        <taxon>Dikarya</taxon>
        <taxon>Basidiomycota</taxon>
        <taxon>Agaricomycotina</taxon>
        <taxon>Agaricomycetes</taxon>
        <taxon>Cantharellales</taxon>
        <taxon>Botryobasidiaceae</taxon>
        <taxon>Botryobasidium</taxon>
    </lineage>
</organism>
<dbReference type="STRING" id="930990.A0A067N0I4"/>
<dbReference type="OrthoDB" id="2423954at2759"/>
<dbReference type="Proteomes" id="UP000027195">
    <property type="component" value="Unassembled WGS sequence"/>
</dbReference>
<reference evidence="3" key="1">
    <citation type="journal article" date="2014" name="Proc. Natl. Acad. Sci. U.S.A.">
        <title>Extensive sampling of basidiomycete genomes demonstrates inadequacy of the white-rot/brown-rot paradigm for wood decay fungi.</title>
        <authorList>
            <person name="Riley R."/>
            <person name="Salamov A.A."/>
            <person name="Brown D.W."/>
            <person name="Nagy L.G."/>
            <person name="Floudas D."/>
            <person name="Held B.W."/>
            <person name="Levasseur A."/>
            <person name="Lombard V."/>
            <person name="Morin E."/>
            <person name="Otillar R."/>
            <person name="Lindquist E.A."/>
            <person name="Sun H."/>
            <person name="LaButti K.M."/>
            <person name="Schmutz J."/>
            <person name="Jabbour D."/>
            <person name="Luo H."/>
            <person name="Baker S.E."/>
            <person name="Pisabarro A.G."/>
            <person name="Walton J.D."/>
            <person name="Blanchette R.A."/>
            <person name="Henrissat B."/>
            <person name="Martin F."/>
            <person name="Cullen D."/>
            <person name="Hibbett D.S."/>
            <person name="Grigoriev I.V."/>
        </authorList>
    </citation>
    <scope>NUCLEOTIDE SEQUENCE [LARGE SCALE GENOMIC DNA]</scope>
    <source>
        <strain evidence="3">FD-172 SS1</strain>
    </source>
</reference>
<dbReference type="Pfam" id="PF05699">
    <property type="entry name" value="Dimer_Tnp_hAT"/>
    <property type="match status" value="1"/>
</dbReference>
<keyword evidence="3" id="KW-1185">Reference proteome</keyword>
<accession>A0A067N0I4</accession>
<dbReference type="EMBL" id="KL198016">
    <property type="protein sequence ID" value="KDQ21329.1"/>
    <property type="molecule type" value="Genomic_DNA"/>
</dbReference>
<name>A0A067N0I4_BOTB1</name>
<sequence>MAGHYGTLQCDGWKNVKKNHLLAFMVSAAGEVRCTHVHNVSAARKNATALLDMMKDELGYNEATLGVVNIGACSDASGESRAARSRLLAQMPHLLVVDCYSHQIQLIVGDYLKKNPTVSLHIQQLTDVANWFNNHSFALGLLAREQATTRTIILVLLMPNLTRWTTHSLSVDRFLDLEGDLKSVVAKQEANLVVAAGTKAKAKAKAREIIGYIKNESLWNGLRPISEHLQPLAVASLATQGIDTRPDIVILVLGKLYKIYSDILQRDGTKTEANSAHPLFICALYLNPLVSFQIFNGNVIPPLAIWGMCAKLYKRVFRAEVVPDCFATEIRDYHYHRGAFSDEFWNSDFLAALYAEQAIPLQDPLEIWRAHYQQNPITKLAVLILSFVCNSAGCERLFSTKGDIHTKKRNRLGPQKVRDTAVVKMDIRREHAQRGLVRQRLKRRFMKEPAPT</sequence>
<evidence type="ECO:0000313" key="2">
    <source>
        <dbReference type="EMBL" id="KDQ21329.1"/>
    </source>
</evidence>